<evidence type="ECO:0000313" key="3">
    <source>
        <dbReference type="EMBL" id="GBP99876.1"/>
    </source>
</evidence>
<feature type="compositionally biased region" description="Basic residues" evidence="1">
    <location>
        <begin position="153"/>
        <end position="168"/>
    </location>
</feature>
<sequence>MPASPAAPALAPPPRRTPPRGQRRAPRTTAARRAAATAPREPAFRARGGGTAGRSAPFTRTTPDARAAGIDPGRPATATARTPAGDAAAEMVRWATFGCTVVPAVLVAYGTSARGAIVIAVGLAAVTGACGALTRRSRRASPRPAGPRGRQGGSRRRRGRRARRTTRN</sequence>
<feature type="compositionally biased region" description="Low complexity" evidence="1">
    <location>
        <begin position="71"/>
        <end position="82"/>
    </location>
</feature>
<proteinExistence type="predicted"/>
<feature type="region of interest" description="Disordered" evidence="1">
    <location>
        <begin position="133"/>
        <end position="168"/>
    </location>
</feature>
<comment type="caution">
    <text evidence="3">The sequence shown here is derived from an EMBL/GenBank/DDBJ whole genome shotgun (WGS) entry which is preliminary data.</text>
</comment>
<evidence type="ECO:0000256" key="1">
    <source>
        <dbReference type="SAM" id="MobiDB-lite"/>
    </source>
</evidence>
<organism evidence="3 4">
    <name type="scientific">Streptomyces spongiicola</name>
    <dbReference type="NCBI Taxonomy" id="1690221"/>
    <lineage>
        <taxon>Bacteria</taxon>
        <taxon>Bacillati</taxon>
        <taxon>Actinomycetota</taxon>
        <taxon>Actinomycetes</taxon>
        <taxon>Kitasatosporales</taxon>
        <taxon>Streptomycetaceae</taxon>
        <taxon>Streptomyces</taxon>
    </lineage>
</organism>
<gene>
    <name evidence="3" type="ORF">SSP531S_12790</name>
</gene>
<feature type="transmembrane region" description="Helical" evidence="2">
    <location>
        <begin position="115"/>
        <end position="134"/>
    </location>
</feature>
<reference evidence="3 4" key="1">
    <citation type="submission" date="2018-07" db="EMBL/GenBank/DDBJ databases">
        <title>Whole Genome Shotgun Sequence of Streptomyces spongiicola strain 531S.</title>
        <authorList>
            <person name="Dohra H."/>
            <person name="Kodani S."/>
        </authorList>
    </citation>
    <scope>NUCLEOTIDE SEQUENCE [LARGE SCALE GENOMIC DNA]</scope>
    <source>
        <strain evidence="3 4">531S</strain>
    </source>
</reference>
<feature type="region of interest" description="Disordered" evidence="1">
    <location>
        <begin position="1"/>
        <end position="82"/>
    </location>
</feature>
<keyword evidence="2" id="KW-0472">Membrane</keyword>
<dbReference type="Proteomes" id="UP000265354">
    <property type="component" value="Unassembled WGS sequence"/>
</dbReference>
<evidence type="ECO:0000313" key="4">
    <source>
        <dbReference type="Proteomes" id="UP000265354"/>
    </source>
</evidence>
<feature type="compositionally biased region" description="Low complexity" evidence="1">
    <location>
        <begin position="27"/>
        <end position="41"/>
    </location>
</feature>
<protein>
    <submittedName>
        <fullName evidence="3">Uncharacterized protein</fullName>
    </submittedName>
</protein>
<name>A0A388STG5_9ACTN</name>
<dbReference type="AlphaFoldDB" id="A0A388STG5"/>
<accession>A0A388STG5</accession>
<keyword evidence="2" id="KW-0812">Transmembrane</keyword>
<dbReference type="EMBL" id="BGZL01000003">
    <property type="protein sequence ID" value="GBP99876.1"/>
    <property type="molecule type" value="Genomic_DNA"/>
</dbReference>
<keyword evidence="2" id="KW-1133">Transmembrane helix</keyword>
<feature type="compositionally biased region" description="Basic residues" evidence="1">
    <location>
        <begin position="17"/>
        <end position="26"/>
    </location>
</feature>
<evidence type="ECO:0000256" key="2">
    <source>
        <dbReference type="SAM" id="Phobius"/>
    </source>
</evidence>